<protein>
    <submittedName>
        <fullName evidence="1">Uncharacterized protein</fullName>
    </submittedName>
</protein>
<dbReference type="AlphaFoldDB" id="A0AAF0TZC4"/>
<evidence type="ECO:0000313" key="2">
    <source>
        <dbReference type="Proteomes" id="UP001234989"/>
    </source>
</evidence>
<evidence type="ECO:0000313" key="1">
    <source>
        <dbReference type="EMBL" id="WMV31958.1"/>
    </source>
</evidence>
<sequence length="72" mass="8260">MHAIKDVQLHLTKNLVYFFATNVVNGVNVFHQELVGVKSVVLAIMIGKQKEEDQSVHKFFLLVLCLIYLNNF</sequence>
<accession>A0AAF0TZC4</accession>
<dbReference type="Proteomes" id="UP001234989">
    <property type="component" value="Chromosome 6"/>
</dbReference>
<dbReference type="EMBL" id="CP133617">
    <property type="protein sequence ID" value="WMV31958.1"/>
    <property type="molecule type" value="Genomic_DNA"/>
</dbReference>
<proteinExistence type="predicted"/>
<organism evidence="1 2">
    <name type="scientific">Solanum verrucosum</name>
    <dbReference type="NCBI Taxonomy" id="315347"/>
    <lineage>
        <taxon>Eukaryota</taxon>
        <taxon>Viridiplantae</taxon>
        <taxon>Streptophyta</taxon>
        <taxon>Embryophyta</taxon>
        <taxon>Tracheophyta</taxon>
        <taxon>Spermatophyta</taxon>
        <taxon>Magnoliopsida</taxon>
        <taxon>eudicotyledons</taxon>
        <taxon>Gunneridae</taxon>
        <taxon>Pentapetalae</taxon>
        <taxon>asterids</taxon>
        <taxon>lamiids</taxon>
        <taxon>Solanales</taxon>
        <taxon>Solanaceae</taxon>
        <taxon>Solanoideae</taxon>
        <taxon>Solaneae</taxon>
        <taxon>Solanum</taxon>
    </lineage>
</organism>
<keyword evidence="2" id="KW-1185">Reference proteome</keyword>
<reference evidence="1" key="1">
    <citation type="submission" date="2023-08" db="EMBL/GenBank/DDBJ databases">
        <title>A de novo genome assembly of Solanum verrucosum Schlechtendal, a Mexican diploid species geographically isolated from the other diploid A-genome species in potato relatives.</title>
        <authorList>
            <person name="Hosaka K."/>
        </authorList>
    </citation>
    <scope>NUCLEOTIDE SEQUENCE</scope>
    <source>
        <tissue evidence="1">Young leaves</tissue>
    </source>
</reference>
<name>A0AAF0TZC4_SOLVR</name>
<gene>
    <name evidence="1" type="ORF">MTR67_025343</name>
</gene>